<proteinExistence type="predicted"/>
<comment type="caution">
    <text evidence="2">The sequence shown here is derived from an EMBL/GenBank/DDBJ whole genome shotgun (WGS) entry which is preliminary data.</text>
</comment>
<evidence type="ECO:0000313" key="3">
    <source>
        <dbReference type="Proteomes" id="UP001499884"/>
    </source>
</evidence>
<feature type="region of interest" description="Disordered" evidence="1">
    <location>
        <begin position="22"/>
        <end position="60"/>
    </location>
</feature>
<accession>A0ABP7DRE8</accession>
<name>A0ABP7DRE8_9ACTN</name>
<gene>
    <name evidence="2" type="ORF">GCM10023082_01190</name>
</gene>
<sequence>MVSRPCTAGPLVGSASNWAKGFPLSLGSGAGKAERRRGQGRRRERRGAARPDQRNLFVTE</sequence>
<organism evidence="2 3">
    <name type="scientific">Streptomyces tremellae</name>
    <dbReference type="NCBI Taxonomy" id="1124239"/>
    <lineage>
        <taxon>Bacteria</taxon>
        <taxon>Bacillati</taxon>
        <taxon>Actinomycetota</taxon>
        <taxon>Actinomycetes</taxon>
        <taxon>Kitasatosporales</taxon>
        <taxon>Streptomycetaceae</taxon>
        <taxon>Streptomyces</taxon>
    </lineage>
</organism>
<dbReference type="Proteomes" id="UP001499884">
    <property type="component" value="Unassembled WGS sequence"/>
</dbReference>
<reference evidence="3" key="1">
    <citation type="journal article" date="2019" name="Int. J. Syst. Evol. Microbiol.">
        <title>The Global Catalogue of Microorganisms (GCM) 10K type strain sequencing project: providing services to taxonomists for standard genome sequencing and annotation.</title>
        <authorList>
            <consortium name="The Broad Institute Genomics Platform"/>
            <consortium name="The Broad Institute Genome Sequencing Center for Infectious Disease"/>
            <person name="Wu L."/>
            <person name="Ma J."/>
        </authorList>
    </citation>
    <scope>NUCLEOTIDE SEQUENCE [LARGE SCALE GENOMIC DNA]</scope>
    <source>
        <strain evidence="3">JCM 30846</strain>
    </source>
</reference>
<protein>
    <submittedName>
        <fullName evidence="2">Uncharacterized protein</fullName>
    </submittedName>
</protein>
<dbReference type="EMBL" id="BAABEP010000001">
    <property type="protein sequence ID" value="GAA3706989.1"/>
    <property type="molecule type" value="Genomic_DNA"/>
</dbReference>
<keyword evidence="3" id="KW-1185">Reference proteome</keyword>
<evidence type="ECO:0000256" key="1">
    <source>
        <dbReference type="SAM" id="MobiDB-lite"/>
    </source>
</evidence>
<evidence type="ECO:0000313" key="2">
    <source>
        <dbReference type="EMBL" id="GAA3706989.1"/>
    </source>
</evidence>